<protein>
    <submittedName>
        <fullName evidence="2">Porin</fullName>
    </submittedName>
</protein>
<proteinExistence type="predicted"/>
<dbReference type="InterPro" id="IPR010870">
    <property type="entry name" value="Porin_O/P"/>
</dbReference>
<evidence type="ECO:0000313" key="3">
    <source>
        <dbReference type="Proteomes" id="UP000501379"/>
    </source>
</evidence>
<dbReference type="Gene3D" id="2.40.160.10">
    <property type="entry name" value="Porin"/>
    <property type="match status" value="1"/>
</dbReference>
<dbReference type="Pfam" id="PF07396">
    <property type="entry name" value="Porin_O_P"/>
    <property type="match status" value="1"/>
</dbReference>
<sequence length="450" mass="48293">MIRKHFAGFAASALALAISAQAFAGTVTTDGTDIVIKTKGGLEVGTTDKEFSFKLGGRVQADYSTFDGFYTKDGDNADAGYFRRAFLELGGVMYSDWAYQLNYDFSHNAGGDNRDEDGYFDEASLSYNGFAPVSIKAGRFDPEFGLEKATSSKWVTAQERNAAYDLVDWANGHNGGMGIQASGTAGTSLYGSAGLFAKDASNSDEDGNSSKQFNLRGVFAPMHDAGNVLHLGLNFAQRDVSDGEFDSRIRSRLGIRGVSTDGGQDAGDNGNRLQLGGAEATSVGTFDDDAAWGLEAAWATGPFSVQGEYVARTLKADDNTFDDVDSEGYYVQLAYTLTGEARGYKLGKFDAIKPANKQIGAWEVFYRYDHISADDNNDYAAFVNGDGKSGKDFSDVDDIEGTVHNVGLNWYANESVKISGVYVTSSVDNAKNSAGDDDGDGFVMRAQYVF</sequence>
<dbReference type="EMBL" id="CP053697">
    <property type="protein sequence ID" value="QKE62503.1"/>
    <property type="molecule type" value="Genomic_DNA"/>
</dbReference>
<reference evidence="2" key="1">
    <citation type="submission" date="2020-07" db="EMBL/GenBank/DDBJ databases">
        <title>Nitrate ammonifying Pseudomonas campi sp. nov. isolated from German agricultural grassland.</title>
        <authorList>
            <person name="Timsy T."/>
            <person name="Ulrich A."/>
            <person name="Spanner T."/>
            <person name="Foesel B."/>
            <person name="Kolb S."/>
            <person name="Horn M.A."/>
            <person name="Behrendt U."/>
        </authorList>
    </citation>
    <scope>NUCLEOTIDE SEQUENCE</scope>
    <source>
        <strain evidence="2">S1-A32-2</strain>
    </source>
</reference>
<dbReference type="RefSeq" id="WP_173204358.1">
    <property type="nucleotide sequence ID" value="NZ_CP053697.2"/>
</dbReference>
<organism evidence="2 3">
    <name type="scientific">Aquipseudomonas campi</name>
    <dbReference type="NCBI Taxonomy" id="2731681"/>
    <lineage>
        <taxon>Bacteria</taxon>
        <taxon>Pseudomonadati</taxon>
        <taxon>Pseudomonadota</taxon>
        <taxon>Gammaproteobacteria</taxon>
        <taxon>Pseudomonadales</taxon>
        <taxon>Pseudomonadaceae</taxon>
        <taxon>Aquipseudomonas</taxon>
    </lineage>
</organism>
<feature type="signal peptide" evidence="1">
    <location>
        <begin position="1"/>
        <end position="24"/>
    </location>
</feature>
<dbReference type="AlphaFoldDB" id="A0A6M8F8F3"/>
<feature type="chain" id="PRO_5026939516" evidence="1">
    <location>
        <begin position="25"/>
        <end position="450"/>
    </location>
</feature>
<evidence type="ECO:0000256" key="1">
    <source>
        <dbReference type="SAM" id="SignalP"/>
    </source>
</evidence>
<gene>
    <name evidence="2" type="ORF">HNE05_03725</name>
</gene>
<dbReference type="InterPro" id="IPR023614">
    <property type="entry name" value="Porin_dom_sf"/>
</dbReference>
<dbReference type="KEGG" id="pcam:HNE05_03725"/>
<evidence type="ECO:0000313" key="2">
    <source>
        <dbReference type="EMBL" id="QKE62503.1"/>
    </source>
</evidence>
<keyword evidence="1" id="KW-0732">Signal</keyword>
<dbReference type="Proteomes" id="UP000501379">
    <property type="component" value="Chromosome"/>
</dbReference>
<accession>A0A6M8F8F3</accession>
<name>A0A6M8F8F3_9GAMM</name>
<keyword evidence="3" id="KW-1185">Reference proteome</keyword>
<dbReference type="SUPFAM" id="SSF56935">
    <property type="entry name" value="Porins"/>
    <property type="match status" value="1"/>
</dbReference>